<reference evidence="1 2" key="1">
    <citation type="submission" date="2018-11" db="EMBL/GenBank/DDBJ databases">
        <title>Genome sequence of Apiotrichum porosum DSM 27194.</title>
        <authorList>
            <person name="Aliyu H."/>
            <person name="Gorte O."/>
            <person name="Ochsenreither K."/>
        </authorList>
    </citation>
    <scope>NUCLEOTIDE SEQUENCE [LARGE SCALE GENOMIC DNA]</scope>
    <source>
        <strain evidence="1 2">DSM 27194</strain>
    </source>
</reference>
<comment type="caution">
    <text evidence="1">The sequence shown here is derived from an EMBL/GenBank/DDBJ whole genome shotgun (WGS) entry which is preliminary data.</text>
</comment>
<protein>
    <submittedName>
        <fullName evidence="1">Uncharacterized protein</fullName>
    </submittedName>
</protein>
<dbReference type="Proteomes" id="UP000279236">
    <property type="component" value="Unassembled WGS sequence"/>
</dbReference>
<dbReference type="OrthoDB" id="10655181at2759"/>
<accession>A0A427XTS3</accession>
<dbReference type="GeneID" id="39591846"/>
<proteinExistence type="predicted"/>
<gene>
    <name evidence="1" type="ORF">EHS24_007303</name>
</gene>
<name>A0A427XTS3_9TREE</name>
<organism evidence="1 2">
    <name type="scientific">Apiotrichum porosum</name>
    <dbReference type="NCBI Taxonomy" id="105984"/>
    <lineage>
        <taxon>Eukaryota</taxon>
        <taxon>Fungi</taxon>
        <taxon>Dikarya</taxon>
        <taxon>Basidiomycota</taxon>
        <taxon>Agaricomycotina</taxon>
        <taxon>Tremellomycetes</taxon>
        <taxon>Trichosporonales</taxon>
        <taxon>Trichosporonaceae</taxon>
        <taxon>Apiotrichum</taxon>
    </lineage>
</organism>
<evidence type="ECO:0000313" key="2">
    <source>
        <dbReference type="Proteomes" id="UP000279236"/>
    </source>
</evidence>
<evidence type="ECO:0000313" key="1">
    <source>
        <dbReference type="EMBL" id="RSH82336.1"/>
    </source>
</evidence>
<keyword evidence="2" id="KW-1185">Reference proteome</keyword>
<sequence>MADSPLFPAALRCFPRRNWDGVLFFSHPIPHGMLDEKARSAARTASQRWQAAFDDGQIGTLDAVDFTVAVFAVAYGMKDHLPIVMKRLGRCVATTEAWRTLSDELIRRAFNIACTEVAVRFPDFELPTLDDVRLFARGAMDCVWEEDIDSWELLRRQGYDEARFTDRQVHYMPDPASLPPRAYTVVNHDLEEDPAAEDKKLVLPASTSAAVTDDRGPAITQHVVVSFVKLPKPVHGERDIKARSQTPITVPARWFSTTHYR</sequence>
<dbReference type="RefSeq" id="XP_028476568.1">
    <property type="nucleotide sequence ID" value="XM_028622675.1"/>
</dbReference>
<dbReference type="STRING" id="105984.A0A427XTS3"/>
<dbReference type="EMBL" id="RSCE01000005">
    <property type="protein sequence ID" value="RSH82336.1"/>
    <property type="molecule type" value="Genomic_DNA"/>
</dbReference>
<dbReference type="AlphaFoldDB" id="A0A427XTS3"/>